<gene>
    <name evidence="1" type="ORF">HannXRQ_Chr12g0357521</name>
</gene>
<protein>
    <submittedName>
        <fullName evidence="1">Uncharacterized protein</fullName>
    </submittedName>
</protein>
<name>A0A251SZL7_HELAN</name>
<keyword evidence="2" id="KW-1185">Reference proteome</keyword>
<dbReference type="Proteomes" id="UP000215914">
    <property type="component" value="Chromosome 12"/>
</dbReference>
<dbReference type="EMBL" id="CM007901">
    <property type="protein sequence ID" value="OTG03999.1"/>
    <property type="molecule type" value="Genomic_DNA"/>
</dbReference>
<dbReference type="InParanoid" id="A0A251SZL7"/>
<organism evidence="1 2">
    <name type="scientific">Helianthus annuus</name>
    <name type="common">Common sunflower</name>
    <dbReference type="NCBI Taxonomy" id="4232"/>
    <lineage>
        <taxon>Eukaryota</taxon>
        <taxon>Viridiplantae</taxon>
        <taxon>Streptophyta</taxon>
        <taxon>Embryophyta</taxon>
        <taxon>Tracheophyta</taxon>
        <taxon>Spermatophyta</taxon>
        <taxon>Magnoliopsida</taxon>
        <taxon>eudicotyledons</taxon>
        <taxon>Gunneridae</taxon>
        <taxon>Pentapetalae</taxon>
        <taxon>asterids</taxon>
        <taxon>campanulids</taxon>
        <taxon>Asterales</taxon>
        <taxon>Asteraceae</taxon>
        <taxon>Asteroideae</taxon>
        <taxon>Heliantheae alliance</taxon>
        <taxon>Heliantheae</taxon>
        <taxon>Helianthus</taxon>
    </lineage>
</organism>
<proteinExistence type="predicted"/>
<reference evidence="2" key="1">
    <citation type="journal article" date="2017" name="Nature">
        <title>The sunflower genome provides insights into oil metabolism, flowering and Asterid evolution.</title>
        <authorList>
            <person name="Badouin H."/>
            <person name="Gouzy J."/>
            <person name="Grassa C.J."/>
            <person name="Murat F."/>
            <person name="Staton S.E."/>
            <person name="Cottret L."/>
            <person name="Lelandais-Briere C."/>
            <person name="Owens G.L."/>
            <person name="Carrere S."/>
            <person name="Mayjonade B."/>
            <person name="Legrand L."/>
            <person name="Gill N."/>
            <person name="Kane N.C."/>
            <person name="Bowers J.E."/>
            <person name="Hubner S."/>
            <person name="Bellec A."/>
            <person name="Berard A."/>
            <person name="Berges H."/>
            <person name="Blanchet N."/>
            <person name="Boniface M.C."/>
            <person name="Brunel D."/>
            <person name="Catrice O."/>
            <person name="Chaidir N."/>
            <person name="Claudel C."/>
            <person name="Donnadieu C."/>
            <person name="Faraut T."/>
            <person name="Fievet G."/>
            <person name="Helmstetter N."/>
            <person name="King M."/>
            <person name="Knapp S.J."/>
            <person name="Lai Z."/>
            <person name="Le Paslier M.C."/>
            <person name="Lippi Y."/>
            <person name="Lorenzon L."/>
            <person name="Mandel J.R."/>
            <person name="Marage G."/>
            <person name="Marchand G."/>
            <person name="Marquand E."/>
            <person name="Bret-Mestries E."/>
            <person name="Morien E."/>
            <person name="Nambeesan S."/>
            <person name="Nguyen T."/>
            <person name="Pegot-Espagnet P."/>
            <person name="Pouilly N."/>
            <person name="Raftis F."/>
            <person name="Sallet E."/>
            <person name="Schiex T."/>
            <person name="Thomas J."/>
            <person name="Vandecasteele C."/>
            <person name="Vares D."/>
            <person name="Vear F."/>
            <person name="Vautrin S."/>
            <person name="Crespi M."/>
            <person name="Mangin B."/>
            <person name="Burke J.M."/>
            <person name="Salse J."/>
            <person name="Munos S."/>
            <person name="Vincourt P."/>
            <person name="Rieseberg L.H."/>
            <person name="Langlade N.B."/>
        </authorList>
    </citation>
    <scope>NUCLEOTIDE SEQUENCE [LARGE SCALE GENOMIC DNA]</scope>
    <source>
        <strain evidence="2">cv. SF193</strain>
    </source>
</reference>
<dbReference type="AlphaFoldDB" id="A0A251SZL7"/>
<evidence type="ECO:0000313" key="2">
    <source>
        <dbReference type="Proteomes" id="UP000215914"/>
    </source>
</evidence>
<accession>A0A251SZL7</accession>
<sequence length="60" mass="6561">MLDDAVSMNANLTADRAWMREFGVVHVANAILDAPEKTNAVADVVARARGTRYNSCECCF</sequence>
<evidence type="ECO:0000313" key="1">
    <source>
        <dbReference type="EMBL" id="OTG03999.1"/>
    </source>
</evidence>